<dbReference type="InterPro" id="IPR051839">
    <property type="entry name" value="RD_transcriptional_regulator"/>
</dbReference>
<keyword evidence="3" id="KW-1185">Reference proteome</keyword>
<evidence type="ECO:0000313" key="2">
    <source>
        <dbReference type="EMBL" id="MXP75303.1"/>
    </source>
</evidence>
<dbReference type="Gene3D" id="1.10.10.60">
    <property type="entry name" value="Homeodomain-like"/>
    <property type="match status" value="1"/>
</dbReference>
<gene>
    <name evidence="2" type="ORF">GN277_07875</name>
</gene>
<dbReference type="GO" id="GO:0004803">
    <property type="term" value="F:transposase activity"/>
    <property type="evidence" value="ECO:0007669"/>
    <property type="project" value="InterPro"/>
</dbReference>
<accession>A0A7X3MF83</accession>
<sequence length="113" mass="12833">MTKKQRKYDMEYKIQAVKLAKEIGGAKAASELGIPENTMYAWTKAAREGRLDAGPGSHTPQTAMSLAEELSLLRRQVKEQEKEIRRLKEENEFLEEASAFFAASRRKSAKDKE</sequence>
<dbReference type="PANTHER" id="PTHR33215:SF13">
    <property type="entry name" value="PROTEIN DISTAL ANTENNA"/>
    <property type="match status" value="1"/>
</dbReference>
<dbReference type="Proteomes" id="UP000460412">
    <property type="component" value="Unassembled WGS sequence"/>
</dbReference>
<dbReference type="GO" id="GO:0006313">
    <property type="term" value="P:DNA transposition"/>
    <property type="evidence" value="ECO:0007669"/>
    <property type="project" value="InterPro"/>
</dbReference>
<evidence type="ECO:0000313" key="3">
    <source>
        <dbReference type="Proteomes" id="UP000460412"/>
    </source>
</evidence>
<dbReference type="AlphaFoldDB" id="A0A7X3MF83"/>
<name>A0A7X3MF83_9FIRM</name>
<dbReference type="EMBL" id="WUQX01000001">
    <property type="protein sequence ID" value="MXP75303.1"/>
    <property type="molecule type" value="Genomic_DNA"/>
</dbReference>
<dbReference type="RefSeq" id="WP_159750603.1">
    <property type="nucleotide sequence ID" value="NZ_WUQX01000001.1"/>
</dbReference>
<comment type="caution">
    <text evidence="2">The sequence shown here is derived from an EMBL/GenBank/DDBJ whole genome shotgun (WGS) entry which is preliminary data.</text>
</comment>
<organism evidence="2 3">
    <name type="scientific">Sporofaciens musculi</name>
    <dbReference type="NCBI Taxonomy" id="2681861"/>
    <lineage>
        <taxon>Bacteria</taxon>
        <taxon>Bacillati</taxon>
        <taxon>Bacillota</taxon>
        <taxon>Clostridia</taxon>
        <taxon>Lachnospirales</taxon>
        <taxon>Lachnospiraceae</taxon>
        <taxon>Sporofaciens</taxon>
    </lineage>
</organism>
<feature type="coiled-coil region" evidence="1">
    <location>
        <begin position="63"/>
        <end position="97"/>
    </location>
</feature>
<dbReference type="GO" id="GO:0003677">
    <property type="term" value="F:DNA binding"/>
    <property type="evidence" value="ECO:0007669"/>
    <property type="project" value="InterPro"/>
</dbReference>
<keyword evidence="1" id="KW-0175">Coiled coil</keyword>
<protein>
    <submittedName>
        <fullName evidence="2">Transposase</fullName>
    </submittedName>
</protein>
<dbReference type="Pfam" id="PF01527">
    <property type="entry name" value="HTH_Tnp_1"/>
    <property type="match status" value="1"/>
</dbReference>
<dbReference type="PANTHER" id="PTHR33215">
    <property type="entry name" value="PROTEIN DISTAL ANTENNA"/>
    <property type="match status" value="1"/>
</dbReference>
<proteinExistence type="predicted"/>
<dbReference type="InterPro" id="IPR009057">
    <property type="entry name" value="Homeodomain-like_sf"/>
</dbReference>
<reference evidence="2 3" key="1">
    <citation type="submission" date="2019-12" db="EMBL/GenBank/DDBJ databases">
        <title>Sporaefaciens musculi gen. nov., sp. nov., a novel bacterium isolated from the caecum of an obese mouse.</title>
        <authorList>
            <person name="Rasmussen T.S."/>
            <person name="Streidl T."/>
            <person name="Hitch T.C.A."/>
            <person name="Wortmann E."/>
            <person name="Deptula P."/>
            <person name="Hansen M."/>
            <person name="Nielsen D.S."/>
            <person name="Clavel T."/>
            <person name="Vogensen F.K."/>
        </authorList>
    </citation>
    <scope>NUCLEOTIDE SEQUENCE [LARGE SCALE GENOMIC DNA]</scope>
    <source>
        <strain evidence="2 3">WCA-9-b2</strain>
    </source>
</reference>
<dbReference type="SUPFAM" id="SSF46689">
    <property type="entry name" value="Homeodomain-like"/>
    <property type="match status" value="1"/>
</dbReference>
<dbReference type="InterPro" id="IPR002514">
    <property type="entry name" value="Transposase_8"/>
</dbReference>
<evidence type="ECO:0000256" key="1">
    <source>
        <dbReference type="SAM" id="Coils"/>
    </source>
</evidence>